<protein>
    <submittedName>
        <fullName evidence="1">Uncharacterized protein</fullName>
    </submittedName>
</protein>
<sequence>MGLLNRLRYRNRRHCIDKQSLYVAPQRTPTSEIAKGIKNPTWWTRCVLFICCVSSPAESEGHQ</sequence>
<proteinExistence type="predicted"/>
<dbReference type="AlphaFoldDB" id="A0A1B7MVT7"/>
<name>A0A1B7MVT7_9AGAM</name>
<organism evidence="1 2">
    <name type="scientific">Rhizopogon vinicolor AM-OR11-026</name>
    <dbReference type="NCBI Taxonomy" id="1314800"/>
    <lineage>
        <taxon>Eukaryota</taxon>
        <taxon>Fungi</taxon>
        <taxon>Dikarya</taxon>
        <taxon>Basidiomycota</taxon>
        <taxon>Agaricomycotina</taxon>
        <taxon>Agaricomycetes</taxon>
        <taxon>Agaricomycetidae</taxon>
        <taxon>Boletales</taxon>
        <taxon>Suillineae</taxon>
        <taxon>Rhizopogonaceae</taxon>
        <taxon>Rhizopogon</taxon>
    </lineage>
</organism>
<dbReference type="OrthoDB" id="2678404at2759"/>
<evidence type="ECO:0000313" key="1">
    <source>
        <dbReference type="EMBL" id="OAX36720.1"/>
    </source>
</evidence>
<gene>
    <name evidence="1" type="ORF">K503DRAFT_280779</name>
</gene>
<reference evidence="1 2" key="1">
    <citation type="submission" date="2016-06" db="EMBL/GenBank/DDBJ databases">
        <title>Comparative genomics of the ectomycorrhizal sister species Rhizopogon vinicolor and Rhizopogon vesiculosus (Basidiomycota: Boletales) reveals a divergence of the mating type B locus.</title>
        <authorList>
            <consortium name="DOE Joint Genome Institute"/>
            <person name="Mujic A.B."/>
            <person name="Kuo A."/>
            <person name="Tritt A."/>
            <person name="Lipzen A."/>
            <person name="Chen C."/>
            <person name="Johnson J."/>
            <person name="Sharma A."/>
            <person name="Barry K."/>
            <person name="Grigoriev I.V."/>
            <person name="Spatafora J.W."/>
        </authorList>
    </citation>
    <scope>NUCLEOTIDE SEQUENCE [LARGE SCALE GENOMIC DNA]</scope>
    <source>
        <strain evidence="1 2">AM-OR11-026</strain>
    </source>
</reference>
<evidence type="ECO:0000313" key="2">
    <source>
        <dbReference type="Proteomes" id="UP000092154"/>
    </source>
</evidence>
<keyword evidence="2" id="KW-1185">Reference proteome</keyword>
<dbReference type="InParanoid" id="A0A1B7MVT7"/>
<dbReference type="EMBL" id="KV448398">
    <property type="protein sequence ID" value="OAX36720.1"/>
    <property type="molecule type" value="Genomic_DNA"/>
</dbReference>
<accession>A0A1B7MVT7</accession>
<dbReference type="Proteomes" id="UP000092154">
    <property type="component" value="Unassembled WGS sequence"/>
</dbReference>